<reference evidence="1" key="1">
    <citation type="submission" date="2022-02" db="EMBL/GenBank/DDBJ databases">
        <title>Vibrio sp. nov., a new bacterium isolated from Bohai sea, China.</title>
        <authorList>
            <person name="Yuan Y."/>
        </authorList>
    </citation>
    <scope>NUCLEOTIDE SEQUENCE</scope>
    <source>
        <strain evidence="1">DBSS07</strain>
    </source>
</reference>
<evidence type="ECO:0000313" key="1">
    <source>
        <dbReference type="EMBL" id="MCW8334767.1"/>
    </source>
</evidence>
<dbReference type="Proteomes" id="UP001155586">
    <property type="component" value="Unassembled WGS sequence"/>
</dbReference>
<evidence type="ECO:0008006" key="3">
    <source>
        <dbReference type="Google" id="ProtNLM"/>
    </source>
</evidence>
<dbReference type="EMBL" id="JAKRRX010000073">
    <property type="protein sequence ID" value="MCW8334767.1"/>
    <property type="molecule type" value="Genomic_DNA"/>
</dbReference>
<proteinExistence type="predicted"/>
<evidence type="ECO:0000313" key="2">
    <source>
        <dbReference type="Proteomes" id="UP001155586"/>
    </source>
</evidence>
<sequence>MFNQSKILVWYKVASQKVVLGEALNGDDCDVVSRWLHAPCEDNGMHSQGYRLSLFDTDGREVADKPVSVLTADSFLQQ</sequence>
<dbReference type="AlphaFoldDB" id="A0A9X3HT28"/>
<organism evidence="1 2">
    <name type="scientific">Vibrio paucivorans</name>
    <dbReference type="NCBI Taxonomy" id="2829489"/>
    <lineage>
        <taxon>Bacteria</taxon>
        <taxon>Pseudomonadati</taxon>
        <taxon>Pseudomonadota</taxon>
        <taxon>Gammaproteobacteria</taxon>
        <taxon>Vibrionales</taxon>
        <taxon>Vibrionaceae</taxon>
        <taxon>Vibrio</taxon>
    </lineage>
</organism>
<dbReference type="RefSeq" id="WP_265688125.1">
    <property type="nucleotide sequence ID" value="NZ_JAKRRX010000073.1"/>
</dbReference>
<accession>A0A9X3HT28</accession>
<keyword evidence="2" id="KW-1185">Reference proteome</keyword>
<name>A0A9X3HT28_9VIBR</name>
<gene>
    <name evidence="1" type="ORF">MD483_13135</name>
</gene>
<comment type="caution">
    <text evidence="1">The sequence shown here is derived from an EMBL/GenBank/DDBJ whole genome shotgun (WGS) entry which is preliminary data.</text>
</comment>
<protein>
    <recommendedName>
        <fullName evidence="3">30S ribosomal protein S6 modification protein</fullName>
    </recommendedName>
</protein>